<evidence type="ECO:0000256" key="5">
    <source>
        <dbReference type="ARBA" id="ARBA00022630"/>
    </source>
</evidence>
<name>A0AA97GUU1_9ACTN</name>
<organism evidence="10">
    <name type="scientific">Gordonia sp. MP11Mi</name>
    <dbReference type="NCBI Taxonomy" id="3022769"/>
    <lineage>
        <taxon>Bacteria</taxon>
        <taxon>Bacillati</taxon>
        <taxon>Actinomycetota</taxon>
        <taxon>Actinomycetes</taxon>
        <taxon>Mycobacteriales</taxon>
        <taxon>Gordoniaceae</taxon>
        <taxon>Gordonia</taxon>
    </lineage>
</organism>
<dbReference type="InterPro" id="IPR006231">
    <property type="entry name" value="MQO"/>
</dbReference>
<comment type="cofactor">
    <cofactor evidence="2 8">
        <name>FAD</name>
        <dbReference type="ChEBI" id="CHEBI:57692"/>
    </cofactor>
</comment>
<gene>
    <name evidence="10" type="primary">mqo_1</name>
    <name evidence="8" type="synonym">mqo</name>
    <name evidence="10" type="ORF">MP11Mi_10020</name>
</gene>
<protein>
    <recommendedName>
        <fullName evidence="8">Probable malate:quinone oxidoreductase</fullName>
        <ecNumber evidence="8">1.1.5.4</ecNumber>
    </recommendedName>
    <alternativeName>
        <fullName evidence="8">MQO</fullName>
    </alternativeName>
    <alternativeName>
        <fullName evidence="8">Malate dehydrogenase [quinone]</fullName>
    </alternativeName>
</protein>
<dbReference type="SUPFAM" id="SSF51905">
    <property type="entry name" value="FAD/NAD(P)-binding domain"/>
    <property type="match status" value="1"/>
</dbReference>
<evidence type="ECO:0000256" key="8">
    <source>
        <dbReference type="HAMAP-Rule" id="MF_00212"/>
    </source>
</evidence>
<evidence type="ECO:0000256" key="9">
    <source>
        <dbReference type="SAM" id="MobiDB-lite"/>
    </source>
</evidence>
<dbReference type="Gene3D" id="3.50.50.60">
    <property type="entry name" value="FAD/NAD(P)-binding domain"/>
    <property type="match status" value="1"/>
</dbReference>
<feature type="compositionally biased region" description="Low complexity" evidence="9">
    <location>
        <begin position="475"/>
        <end position="510"/>
    </location>
</feature>
<feature type="region of interest" description="Disordered" evidence="9">
    <location>
        <begin position="463"/>
        <end position="510"/>
    </location>
</feature>
<keyword evidence="7 8" id="KW-0560">Oxidoreductase</keyword>
<evidence type="ECO:0000256" key="4">
    <source>
        <dbReference type="ARBA" id="ARBA00022532"/>
    </source>
</evidence>
<keyword evidence="6 8" id="KW-0274">FAD</keyword>
<evidence type="ECO:0000256" key="6">
    <source>
        <dbReference type="ARBA" id="ARBA00022827"/>
    </source>
</evidence>
<dbReference type="Gene3D" id="3.30.9.10">
    <property type="entry name" value="D-Amino Acid Oxidase, subunit A, domain 2"/>
    <property type="match status" value="1"/>
</dbReference>
<dbReference type="GO" id="GO:0008924">
    <property type="term" value="F:L-malate dehydrogenase (quinone) activity"/>
    <property type="evidence" value="ECO:0007669"/>
    <property type="project" value="UniProtKB-UniRule"/>
</dbReference>
<dbReference type="Pfam" id="PF06039">
    <property type="entry name" value="Mqo"/>
    <property type="match status" value="1"/>
</dbReference>
<dbReference type="EMBL" id="CP128986">
    <property type="protein sequence ID" value="WOC11922.1"/>
    <property type="molecule type" value="Genomic_DNA"/>
</dbReference>
<dbReference type="RefSeq" id="WP_420041195.1">
    <property type="nucleotide sequence ID" value="NZ_CP128986.1"/>
</dbReference>
<comment type="similarity">
    <text evidence="8">Belongs to the MQO family.</text>
</comment>
<reference evidence="10" key="1">
    <citation type="submission" date="2023-06" db="EMBL/GenBank/DDBJ databases">
        <title>Gordonia sp. nov. and Pseudochrobactrum sp. nov., two species isolated from the burying beetle Nicrophorus vespilloides.</title>
        <authorList>
            <person name="Poehlein A."/>
            <person name="Guzman J."/>
            <person name="Daniel R."/>
            <person name="Vilcinskas A."/>
        </authorList>
    </citation>
    <scope>NUCLEOTIDE SEQUENCE</scope>
    <source>
        <strain evidence="10">MP11Mi</strain>
    </source>
</reference>
<comment type="pathway">
    <text evidence="3 8">Carbohydrate metabolism; tricarboxylic acid cycle; oxaloacetate from (S)-malate (quinone route): step 1/1.</text>
</comment>
<evidence type="ECO:0000256" key="3">
    <source>
        <dbReference type="ARBA" id="ARBA00005012"/>
    </source>
</evidence>
<proteinExistence type="inferred from homology"/>
<dbReference type="GO" id="GO:0047545">
    <property type="term" value="F:(S)-2-hydroxyglutarate dehydrogenase activity"/>
    <property type="evidence" value="ECO:0007669"/>
    <property type="project" value="TreeGrafter"/>
</dbReference>
<dbReference type="NCBIfam" id="NF003606">
    <property type="entry name" value="PRK05257.2-1"/>
    <property type="match status" value="1"/>
</dbReference>
<evidence type="ECO:0000256" key="7">
    <source>
        <dbReference type="ARBA" id="ARBA00023002"/>
    </source>
</evidence>
<evidence type="ECO:0000313" key="10">
    <source>
        <dbReference type="EMBL" id="WOC11922.1"/>
    </source>
</evidence>
<dbReference type="GO" id="GO:0006099">
    <property type="term" value="P:tricarboxylic acid cycle"/>
    <property type="evidence" value="ECO:0007669"/>
    <property type="project" value="UniProtKB-UniRule"/>
</dbReference>
<dbReference type="AlphaFoldDB" id="A0AA97GUU1"/>
<sequence length="510" mass="54925">MEGTWDSTEQADVVLIGGGIMSATLGSMLAVGDPTLRIVVLERSDELAGESSGPWNNAGTGHSGFCELNYMPDPTDGAKPAEIARQYGQSLQWWAHLAREGLVDPTRFIHQAPHLNVVFGEEGVDYLRTRHRTLSADPAFGTMEFTDDPAVIAQWTPLIMDGRESGEPIAATRQARGTDVDFGALTKALLDVVVERGGQVRTGYDVRRLHRRPDSGWTVRGTTSDGRRFAVDAQQVFVGAGGFALRLLQKAKVPEIRGYAVLPVGAAFFRTDNADAVARHDVKVYGQAELGAPPMSVPHLDRRFVDGRGYLMFGPYATFSTKLLKKGSLTDFFTTLRWHNVHVIGAAMLHNLDLVRYLVGQLAARPKRKFAALRRFWPNAEFDEWELVSGGQRAQLVTPHPSRVGDLQQGTELVIDGSGTIAGLLGASPGASTAVSIMADLVRRTFPAETAATLDAAFAEPADDLFTERQAAPDSGPSPTRPRSSGSGRPTAATPRSAPSPSTSSGRRAG</sequence>
<evidence type="ECO:0000256" key="2">
    <source>
        <dbReference type="ARBA" id="ARBA00001974"/>
    </source>
</evidence>
<dbReference type="PANTHER" id="PTHR43104">
    <property type="entry name" value="L-2-HYDROXYGLUTARATE DEHYDROGENASE, MITOCHONDRIAL"/>
    <property type="match status" value="1"/>
</dbReference>
<keyword evidence="5 8" id="KW-0285">Flavoprotein</keyword>
<evidence type="ECO:0000256" key="1">
    <source>
        <dbReference type="ARBA" id="ARBA00001139"/>
    </source>
</evidence>
<dbReference type="InterPro" id="IPR036188">
    <property type="entry name" value="FAD/NAD-bd_sf"/>
</dbReference>
<dbReference type="PANTHER" id="PTHR43104:SF2">
    <property type="entry name" value="L-2-HYDROXYGLUTARATE DEHYDROGENASE, MITOCHONDRIAL"/>
    <property type="match status" value="1"/>
</dbReference>
<keyword evidence="4 8" id="KW-0816">Tricarboxylic acid cycle</keyword>
<comment type="catalytic activity">
    <reaction evidence="1 8">
        <text>(S)-malate + a quinone = a quinol + oxaloacetate</text>
        <dbReference type="Rhea" id="RHEA:46012"/>
        <dbReference type="ChEBI" id="CHEBI:15589"/>
        <dbReference type="ChEBI" id="CHEBI:16452"/>
        <dbReference type="ChEBI" id="CHEBI:24646"/>
        <dbReference type="ChEBI" id="CHEBI:132124"/>
        <dbReference type="EC" id="1.1.5.4"/>
    </reaction>
</comment>
<dbReference type="EC" id="1.1.5.4" evidence="8"/>
<accession>A0AA97GUU1</accession>
<dbReference type="HAMAP" id="MF_00212">
    <property type="entry name" value="MQO"/>
    <property type="match status" value="1"/>
</dbReference>